<keyword evidence="11 12" id="KW-0324">Glycolysis</keyword>
<dbReference type="InterPro" id="IPR012829">
    <property type="entry name" value="Phosphofructokinase_III"/>
</dbReference>
<dbReference type="GO" id="GO:0005945">
    <property type="term" value="C:6-phosphofructokinase complex"/>
    <property type="evidence" value="ECO:0007669"/>
    <property type="project" value="TreeGrafter"/>
</dbReference>
<dbReference type="PANTHER" id="PTHR13697:SF52">
    <property type="entry name" value="ATP-DEPENDENT 6-PHOSPHOFRUCTOKINASE 3"/>
    <property type="match status" value="1"/>
</dbReference>
<dbReference type="NCBIfam" id="NF002872">
    <property type="entry name" value="PRK03202.1"/>
    <property type="match status" value="1"/>
</dbReference>
<dbReference type="FunFam" id="3.40.50.460:FF:000002">
    <property type="entry name" value="ATP-dependent 6-phosphofructokinase"/>
    <property type="match status" value="1"/>
</dbReference>
<evidence type="ECO:0000256" key="4">
    <source>
        <dbReference type="ARBA" id="ARBA00022490"/>
    </source>
</evidence>
<comment type="cofactor">
    <cofactor evidence="1 12">
        <name>Mg(2+)</name>
        <dbReference type="ChEBI" id="CHEBI:18420"/>
    </cofactor>
</comment>
<feature type="binding site" evidence="12">
    <location>
        <begin position="76"/>
        <end position="77"/>
    </location>
    <ligand>
        <name>ATP</name>
        <dbReference type="ChEBI" id="CHEBI:30616"/>
    </ligand>
</feature>
<reference evidence="14" key="2">
    <citation type="journal article" date="2021" name="PeerJ">
        <title>Extensive microbial diversity within the chicken gut microbiome revealed by metagenomics and culture.</title>
        <authorList>
            <person name="Gilroy R."/>
            <person name="Ravi A."/>
            <person name="Getino M."/>
            <person name="Pursley I."/>
            <person name="Horton D.L."/>
            <person name="Alikhan N.F."/>
            <person name="Baker D."/>
            <person name="Gharbi K."/>
            <person name="Hall N."/>
            <person name="Watson M."/>
            <person name="Adriaenssens E.M."/>
            <person name="Foster-Nyarko E."/>
            <person name="Jarju S."/>
            <person name="Secka A."/>
            <person name="Antonio M."/>
            <person name="Oren A."/>
            <person name="Chaudhuri R.R."/>
            <person name="La Ragione R."/>
            <person name="Hildebrand F."/>
            <person name="Pallen M.J."/>
        </authorList>
    </citation>
    <scope>NUCLEOTIDE SEQUENCE</scope>
    <source>
        <strain evidence="14">4920</strain>
    </source>
</reference>
<dbReference type="GO" id="GO:0030388">
    <property type="term" value="P:fructose 1,6-bisphosphate metabolic process"/>
    <property type="evidence" value="ECO:0007669"/>
    <property type="project" value="TreeGrafter"/>
</dbReference>
<evidence type="ECO:0000256" key="10">
    <source>
        <dbReference type="ARBA" id="ARBA00022842"/>
    </source>
</evidence>
<organism evidence="14 15">
    <name type="scientific">Candidatus Aphodoplasma excrementigallinarum</name>
    <dbReference type="NCBI Taxonomy" id="2840673"/>
    <lineage>
        <taxon>Bacteria</taxon>
        <taxon>Bacillati</taxon>
        <taxon>Bacillota</taxon>
        <taxon>Clostridia</taxon>
        <taxon>Eubacteriales</taxon>
        <taxon>Candidatus Aphodoplasma</taxon>
    </lineage>
</organism>
<dbReference type="SUPFAM" id="SSF53784">
    <property type="entry name" value="Phosphofructokinase"/>
    <property type="match status" value="1"/>
</dbReference>
<dbReference type="Gene3D" id="3.40.50.460">
    <property type="entry name" value="Phosphofructokinase domain"/>
    <property type="match status" value="1"/>
</dbReference>
<evidence type="ECO:0000256" key="11">
    <source>
        <dbReference type="ARBA" id="ARBA00023152"/>
    </source>
</evidence>
<comment type="catalytic activity">
    <reaction evidence="12">
        <text>beta-D-fructose 6-phosphate + ATP = beta-D-fructose 1,6-bisphosphate + ADP + H(+)</text>
        <dbReference type="Rhea" id="RHEA:16109"/>
        <dbReference type="ChEBI" id="CHEBI:15378"/>
        <dbReference type="ChEBI" id="CHEBI:30616"/>
        <dbReference type="ChEBI" id="CHEBI:32966"/>
        <dbReference type="ChEBI" id="CHEBI:57634"/>
        <dbReference type="ChEBI" id="CHEBI:456216"/>
        <dbReference type="EC" id="2.7.1.11"/>
    </reaction>
</comment>
<evidence type="ECO:0000256" key="12">
    <source>
        <dbReference type="HAMAP-Rule" id="MF_01976"/>
    </source>
</evidence>
<comment type="pathway">
    <text evidence="3 12">Carbohydrate degradation; glycolysis; D-glyceraldehyde 3-phosphate and glycerone phosphate from D-glucose: step 3/4.</text>
</comment>
<evidence type="ECO:0000256" key="3">
    <source>
        <dbReference type="ARBA" id="ARBA00004679"/>
    </source>
</evidence>
<dbReference type="InterPro" id="IPR000023">
    <property type="entry name" value="Phosphofructokinase_dom"/>
</dbReference>
<keyword evidence="8 12" id="KW-0418">Kinase</keyword>
<evidence type="ECO:0000259" key="13">
    <source>
        <dbReference type="Pfam" id="PF00365"/>
    </source>
</evidence>
<dbReference type="InterPro" id="IPR012003">
    <property type="entry name" value="ATP_PFK_prok-type"/>
</dbReference>
<sequence>MKKRIGILTSGGDCPGLNATIRGVGKAVYEKMGKDVEIIGIEDGYHGLIYGEYHEMKPSDFSGILTLGGTILGTSRTPYSKMQVIGEDNVDKVKSMKQNYKKMGLDCLLTLGGNGTHKTANLLSGEGLNVIGLPKTIDNDIYGTDVTFGFHTAVDTATDVLDKIHTTASSHKRVMLVEIMGNKAGWLTLYSGLAGGADIILIPEIPYDIDAVMRAIEKRAGKGRPFSIIAVAEGAMSVEESKMKKKERAQRRAKLGQTTATQLIANEIKERSSYETRVVISGHIVRGGSPSAYDRVLATQFGAYAANLISREIYGVTVAMRNNIVTHNPLGEIAGITKFVPPDSQMVTVARSMGISMGDK</sequence>
<dbReference type="PIRSF" id="PIRSF000532">
    <property type="entry name" value="ATP_PFK_prok"/>
    <property type="match status" value="1"/>
</dbReference>
<evidence type="ECO:0000256" key="1">
    <source>
        <dbReference type="ARBA" id="ARBA00001946"/>
    </source>
</evidence>
<dbReference type="EMBL" id="DVOF01000171">
    <property type="protein sequence ID" value="HIV03092.1"/>
    <property type="molecule type" value="Genomic_DNA"/>
</dbReference>
<dbReference type="PANTHER" id="PTHR13697">
    <property type="entry name" value="PHOSPHOFRUCTOKINASE"/>
    <property type="match status" value="1"/>
</dbReference>
<feature type="binding site" evidence="12">
    <location>
        <position position="114"/>
    </location>
    <ligand>
        <name>Mg(2+)</name>
        <dbReference type="ChEBI" id="CHEBI:18420"/>
        <note>catalytic</note>
    </ligand>
</feature>
<dbReference type="GO" id="GO:0047334">
    <property type="term" value="F:diphosphate-fructose-6-phosphate 1-phosphotransferase activity"/>
    <property type="evidence" value="ECO:0007669"/>
    <property type="project" value="InterPro"/>
</dbReference>
<comment type="caution">
    <text evidence="14">The sequence shown here is derived from an EMBL/GenBank/DDBJ whole genome shotgun (WGS) entry which is preliminary data.</text>
</comment>
<dbReference type="Proteomes" id="UP000886743">
    <property type="component" value="Unassembled WGS sequence"/>
</dbReference>
<dbReference type="GO" id="GO:0016208">
    <property type="term" value="F:AMP binding"/>
    <property type="evidence" value="ECO:0007669"/>
    <property type="project" value="TreeGrafter"/>
</dbReference>
<dbReference type="Pfam" id="PF00365">
    <property type="entry name" value="PFK"/>
    <property type="match status" value="1"/>
</dbReference>
<feature type="binding site" description="in other chain" evidence="12">
    <location>
        <begin position="136"/>
        <end position="138"/>
    </location>
    <ligand>
        <name>substrate</name>
        <note>ligand shared between dimeric partners</note>
    </ligand>
</feature>
<dbReference type="GO" id="GO:0006002">
    <property type="term" value="P:fructose 6-phosphate metabolic process"/>
    <property type="evidence" value="ECO:0007669"/>
    <property type="project" value="InterPro"/>
</dbReference>
<keyword evidence="7 12" id="KW-0547">Nucleotide-binding</keyword>
<comment type="function">
    <text evidence="12">Catalyzes the phosphorylation of D-fructose 6-phosphate to fructose 1,6-bisphosphate by ATP, the first committing step of glycolysis.</text>
</comment>
<evidence type="ECO:0000313" key="15">
    <source>
        <dbReference type="Proteomes" id="UP000886743"/>
    </source>
</evidence>
<dbReference type="Gene3D" id="3.40.50.450">
    <property type="match status" value="1"/>
</dbReference>
<feature type="active site" description="Proton acceptor" evidence="12">
    <location>
        <position position="138"/>
    </location>
</feature>
<dbReference type="AlphaFoldDB" id="A0A9D1NH86"/>
<evidence type="ECO:0000256" key="5">
    <source>
        <dbReference type="ARBA" id="ARBA00022679"/>
    </source>
</evidence>
<comment type="subcellular location">
    <subcellularLocation>
        <location evidence="2 12">Cytoplasm</location>
    </subcellularLocation>
</comment>
<comment type="similarity">
    <text evidence="12">Belongs to the phosphofructokinase type A (PFKA) family. Mixed-substrate PFK group III subfamily.</text>
</comment>
<feature type="binding site" evidence="12">
    <location>
        <position position="12"/>
    </location>
    <ligand>
        <name>ATP</name>
        <dbReference type="ChEBI" id="CHEBI:30616"/>
    </ligand>
</feature>
<feature type="site" description="Important for substrate specificity; cannot use PPi as phosphoryl donor" evidence="12">
    <location>
        <position position="115"/>
    </location>
</feature>
<evidence type="ECO:0000256" key="9">
    <source>
        <dbReference type="ARBA" id="ARBA00022840"/>
    </source>
</evidence>
<evidence type="ECO:0000256" key="7">
    <source>
        <dbReference type="ARBA" id="ARBA00022741"/>
    </source>
</evidence>
<dbReference type="GO" id="GO:0046872">
    <property type="term" value="F:metal ion binding"/>
    <property type="evidence" value="ECO:0007669"/>
    <property type="project" value="UniProtKB-KW"/>
</dbReference>
<dbReference type="GO" id="GO:0048029">
    <property type="term" value="F:monosaccharide binding"/>
    <property type="evidence" value="ECO:0007669"/>
    <property type="project" value="TreeGrafter"/>
</dbReference>
<evidence type="ECO:0000313" key="14">
    <source>
        <dbReference type="EMBL" id="HIV03092.1"/>
    </source>
</evidence>
<reference evidence="14" key="1">
    <citation type="submission" date="2020-10" db="EMBL/GenBank/DDBJ databases">
        <authorList>
            <person name="Gilroy R."/>
        </authorList>
    </citation>
    <scope>NUCLEOTIDE SEQUENCE</scope>
    <source>
        <strain evidence="14">4920</strain>
    </source>
</reference>
<dbReference type="PRINTS" id="PR00476">
    <property type="entry name" value="PHFRCTKINASE"/>
</dbReference>
<feature type="binding site" description="in other chain" evidence="12">
    <location>
        <begin position="283"/>
        <end position="286"/>
    </location>
    <ligand>
        <name>substrate</name>
        <note>ligand shared between dimeric partners</note>
    </ligand>
</feature>
<keyword evidence="4 12" id="KW-0963">Cytoplasm</keyword>
<keyword evidence="6 12" id="KW-0479">Metal-binding</keyword>
<keyword evidence="9 12" id="KW-0067">ATP-binding</keyword>
<gene>
    <name evidence="12" type="primary">pfkA</name>
    <name evidence="14" type="ORF">IAC74_05910</name>
</gene>
<accession>A0A9D1NH86</accession>
<feature type="binding site" evidence="12">
    <location>
        <position position="277"/>
    </location>
    <ligand>
        <name>substrate</name>
        <note>ligand shared between dimeric partners</note>
    </ligand>
</feature>
<dbReference type="EC" id="2.7.1.11" evidence="12"/>
<feature type="binding site" description="in other chain" evidence="12">
    <location>
        <position position="233"/>
    </location>
    <ligand>
        <name>substrate</name>
        <note>ligand shared between dimeric partners</note>
    </ligand>
</feature>
<evidence type="ECO:0000256" key="8">
    <source>
        <dbReference type="ARBA" id="ARBA00022777"/>
    </source>
</evidence>
<feature type="domain" description="Phosphofructokinase" evidence="13">
    <location>
        <begin position="4"/>
        <end position="309"/>
    </location>
</feature>
<dbReference type="GO" id="GO:0003872">
    <property type="term" value="F:6-phosphofructokinase activity"/>
    <property type="evidence" value="ECO:0007669"/>
    <property type="project" value="UniProtKB-UniRule"/>
</dbReference>
<dbReference type="InterPro" id="IPR035966">
    <property type="entry name" value="PKF_sf"/>
</dbReference>
<dbReference type="InterPro" id="IPR022953">
    <property type="entry name" value="ATP_PFK"/>
</dbReference>
<comment type="subunit">
    <text evidence="12">Homodimer or homotetramer.</text>
</comment>
<keyword evidence="5 12" id="KW-0808">Transferase</keyword>
<proteinExistence type="inferred from homology"/>
<dbReference type="GO" id="GO:0070095">
    <property type="term" value="F:fructose-6-phosphate binding"/>
    <property type="evidence" value="ECO:0007669"/>
    <property type="project" value="TreeGrafter"/>
</dbReference>
<evidence type="ECO:0000256" key="2">
    <source>
        <dbReference type="ARBA" id="ARBA00004496"/>
    </source>
</evidence>
<dbReference type="GO" id="GO:0005524">
    <property type="term" value="F:ATP binding"/>
    <property type="evidence" value="ECO:0007669"/>
    <property type="project" value="UniProtKB-KW"/>
</dbReference>
<dbReference type="GO" id="GO:0061621">
    <property type="term" value="P:canonical glycolysis"/>
    <property type="evidence" value="ECO:0007669"/>
    <property type="project" value="TreeGrafter"/>
</dbReference>
<protein>
    <recommendedName>
        <fullName evidence="12">ATP-dependent 6-phosphofructokinase</fullName>
        <shortName evidence="12">ATP-PFK</shortName>
        <shortName evidence="12">Phosphofructokinase</shortName>
        <ecNumber evidence="12">2.7.1.11</ecNumber>
    </recommendedName>
    <alternativeName>
        <fullName evidence="12">Phosphohexokinase</fullName>
    </alternativeName>
</protein>
<keyword evidence="10 12" id="KW-0460">Magnesium</keyword>
<dbReference type="HAMAP" id="MF_01976">
    <property type="entry name" value="Phosphofructokinase_III"/>
    <property type="match status" value="1"/>
</dbReference>
<feature type="binding site" evidence="12">
    <location>
        <position position="173"/>
    </location>
    <ligand>
        <name>substrate</name>
        <note>ligand shared between dimeric partners</note>
    </ligand>
</feature>
<dbReference type="GO" id="GO:0042802">
    <property type="term" value="F:identical protein binding"/>
    <property type="evidence" value="ECO:0007669"/>
    <property type="project" value="TreeGrafter"/>
</dbReference>
<feature type="binding site" evidence="12">
    <location>
        <begin position="113"/>
        <end position="116"/>
    </location>
    <ligand>
        <name>ATP</name>
        <dbReference type="ChEBI" id="CHEBI:30616"/>
    </ligand>
</feature>
<comment type="caution">
    <text evidence="12">Lacks conserved residue(s) required for the propagation of feature annotation.</text>
</comment>
<evidence type="ECO:0000256" key="6">
    <source>
        <dbReference type="ARBA" id="ARBA00022723"/>
    </source>
</evidence>
<name>A0A9D1NH86_9FIRM</name>